<dbReference type="EMBL" id="BAABBY010000001">
    <property type="protein sequence ID" value="GAA4197711.1"/>
    <property type="molecule type" value="Genomic_DNA"/>
</dbReference>
<evidence type="ECO:0000313" key="2">
    <source>
        <dbReference type="Proteomes" id="UP001501772"/>
    </source>
</evidence>
<dbReference type="Proteomes" id="UP001501772">
    <property type="component" value="Unassembled WGS sequence"/>
</dbReference>
<keyword evidence="2" id="KW-1185">Reference proteome</keyword>
<dbReference type="Gene3D" id="3.40.50.300">
    <property type="entry name" value="P-loop containing nucleotide triphosphate hydrolases"/>
    <property type="match status" value="1"/>
</dbReference>
<dbReference type="RefSeq" id="WP_344849193.1">
    <property type="nucleotide sequence ID" value="NZ_BAABBY010000001.1"/>
</dbReference>
<name>A0ABP8B4E3_9SPHI</name>
<accession>A0ABP8B4E3</accession>
<comment type="caution">
    <text evidence="1">The sequence shown here is derived from an EMBL/GenBank/DDBJ whole genome shotgun (WGS) entry which is preliminary data.</text>
</comment>
<organism evidence="1 2">
    <name type="scientific">Pedobacter jeongneungensis</name>
    <dbReference type="NCBI Taxonomy" id="947309"/>
    <lineage>
        <taxon>Bacteria</taxon>
        <taxon>Pseudomonadati</taxon>
        <taxon>Bacteroidota</taxon>
        <taxon>Sphingobacteriia</taxon>
        <taxon>Sphingobacteriales</taxon>
        <taxon>Sphingobacteriaceae</taxon>
        <taxon>Pedobacter</taxon>
    </lineage>
</organism>
<proteinExistence type="predicted"/>
<evidence type="ECO:0008006" key="3">
    <source>
        <dbReference type="Google" id="ProtNLM"/>
    </source>
</evidence>
<evidence type="ECO:0000313" key="1">
    <source>
        <dbReference type="EMBL" id="GAA4197711.1"/>
    </source>
</evidence>
<gene>
    <name evidence="1" type="ORF">GCM10022289_05320</name>
</gene>
<protein>
    <recommendedName>
        <fullName evidence="3">UDP-N-acetylglucosamine kinase</fullName>
    </recommendedName>
</protein>
<dbReference type="SUPFAM" id="SSF52540">
    <property type="entry name" value="P-loop containing nucleoside triphosphate hydrolases"/>
    <property type="match status" value="1"/>
</dbReference>
<reference evidence="2" key="1">
    <citation type="journal article" date="2019" name="Int. J. Syst. Evol. Microbiol.">
        <title>The Global Catalogue of Microorganisms (GCM) 10K type strain sequencing project: providing services to taxonomists for standard genome sequencing and annotation.</title>
        <authorList>
            <consortium name="The Broad Institute Genomics Platform"/>
            <consortium name="The Broad Institute Genome Sequencing Center for Infectious Disease"/>
            <person name="Wu L."/>
            <person name="Ma J."/>
        </authorList>
    </citation>
    <scope>NUCLEOTIDE SEQUENCE [LARGE SCALE GENOMIC DNA]</scope>
    <source>
        <strain evidence="2">JCM 17626</strain>
    </source>
</reference>
<sequence length="219" mass="25351">MSEIFIIAGPPGIGKSTMGSQYIPAGLDLLNEDDMRLKYKEKGFVDYNEYSIHRVAELIKGKLIRNEDFALELNLGFQHQYDYVLSAKRFNAENKLNLILFYCDTLNLCLDRAKKRHENGLHLVKPDIITQMYNNTITLLKSNFASVDTIIFIDASIKNDFVFLAKYDREDNNLSTFEASGEWFKVHIEPFINEQIKILYPNKSNLLPWQPEEDSNESL</sequence>
<dbReference type="InterPro" id="IPR027417">
    <property type="entry name" value="P-loop_NTPase"/>
</dbReference>